<keyword evidence="3" id="KW-0472">Membrane</keyword>
<feature type="transmembrane region" description="Helical" evidence="3">
    <location>
        <begin position="87"/>
        <end position="109"/>
    </location>
</feature>
<dbReference type="InterPro" id="IPR051203">
    <property type="entry name" value="Polysaccharide_Synthase-Rel"/>
</dbReference>
<dbReference type="CDD" id="cd05237">
    <property type="entry name" value="UDP_invert_4-6DH_SDR_e"/>
    <property type="match status" value="1"/>
</dbReference>
<dbReference type="OrthoDB" id="9803111at2"/>
<dbReference type="InParanoid" id="W0RNJ6"/>
<dbReference type="InterPro" id="IPR036291">
    <property type="entry name" value="NAD(P)-bd_dom_sf"/>
</dbReference>
<dbReference type="PANTHER" id="PTHR43318">
    <property type="entry name" value="UDP-N-ACETYLGLUCOSAMINE 4,6-DEHYDRATASE"/>
    <property type="match status" value="1"/>
</dbReference>
<keyword evidence="6" id="KW-1185">Reference proteome</keyword>
<dbReference type="EMBL" id="CP007128">
    <property type="protein sequence ID" value="AHG91028.1"/>
    <property type="molecule type" value="Genomic_DNA"/>
</dbReference>
<evidence type="ECO:0000256" key="1">
    <source>
        <dbReference type="ARBA" id="ARBA00007430"/>
    </source>
</evidence>
<dbReference type="Gene3D" id="3.40.50.720">
    <property type="entry name" value="NAD(P)-binding Rossmann-like Domain"/>
    <property type="match status" value="2"/>
</dbReference>
<name>W0RNJ6_9BACT</name>
<dbReference type="Pfam" id="PF02719">
    <property type="entry name" value="Polysacc_synt_2"/>
    <property type="match status" value="1"/>
</dbReference>
<feature type="transmembrane region" description="Helical" evidence="3">
    <location>
        <begin position="20"/>
        <end position="41"/>
    </location>
</feature>
<evidence type="ECO:0000256" key="3">
    <source>
        <dbReference type="SAM" id="Phobius"/>
    </source>
</evidence>
<feature type="domain" description="Polysaccharide biosynthesis protein CapD-like" evidence="4">
    <location>
        <begin position="302"/>
        <end position="584"/>
    </location>
</feature>
<feature type="transmembrane region" description="Helical" evidence="3">
    <location>
        <begin position="53"/>
        <end position="75"/>
    </location>
</feature>
<evidence type="ECO:0000313" key="6">
    <source>
        <dbReference type="Proteomes" id="UP000019151"/>
    </source>
</evidence>
<evidence type="ECO:0000313" key="5">
    <source>
        <dbReference type="EMBL" id="AHG91028.1"/>
    </source>
</evidence>
<keyword evidence="3" id="KW-0812">Transmembrane</keyword>
<accession>W0RNJ6</accession>
<dbReference type="Pfam" id="PF13727">
    <property type="entry name" value="CoA_binding_3"/>
    <property type="match status" value="1"/>
</dbReference>
<gene>
    <name evidence="5" type="ORF">J421_3491</name>
</gene>
<dbReference type="KEGG" id="gba:J421_3491"/>
<dbReference type="STRING" id="861299.J421_3491"/>
<dbReference type="SUPFAM" id="SSF51735">
    <property type="entry name" value="NAD(P)-binding Rossmann-fold domains"/>
    <property type="match status" value="2"/>
</dbReference>
<dbReference type="PANTHER" id="PTHR43318:SF1">
    <property type="entry name" value="POLYSACCHARIDE BIOSYNTHESIS PROTEIN EPSC-RELATED"/>
    <property type="match status" value="1"/>
</dbReference>
<feature type="transmembrane region" description="Helical" evidence="3">
    <location>
        <begin position="121"/>
        <end position="142"/>
    </location>
</feature>
<dbReference type="InterPro" id="IPR003869">
    <property type="entry name" value="Polysac_CapD-like"/>
</dbReference>
<dbReference type="PATRIC" id="fig|861299.3.peg.3543"/>
<feature type="transmembrane region" description="Helical" evidence="3">
    <location>
        <begin position="162"/>
        <end position="179"/>
    </location>
</feature>
<dbReference type="Proteomes" id="UP000019151">
    <property type="component" value="Chromosome"/>
</dbReference>
<feature type="region of interest" description="Disordered" evidence="2">
    <location>
        <begin position="636"/>
        <end position="658"/>
    </location>
</feature>
<organism evidence="5 6">
    <name type="scientific">Gemmatirosa kalamazoonensis</name>
    <dbReference type="NCBI Taxonomy" id="861299"/>
    <lineage>
        <taxon>Bacteria</taxon>
        <taxon>Pseudomonadati</taxon>
        <taxon>Gemmatimonadota</taxon>
        <taxon>Gemmatimonadia</taxon>
        <taxon>Gemmatimonadales</taxon>
        <taxon>Gemmatimonadaceae</taxon>
        <taxon>Gemmatirosa</taxon>
    </lineage>
</organism>
<dbReference type="FunCoup" id="W0RNJ6">
    <property type="interactions" value="93"/>
</dbReference>
<dbReference type="HOGENOM" id="CLU_013560_5_0_0"/>
<protein>
    <submittedName>
        <fullName evidence="5">Polysaccharide biosynthesis protein CapD</fullName>
    </submittedName>
</protein>
<sequence>MSHPVSLQGDWRYSRLRNRYLALIDAALLPLVAVLAFTIRFEGTAWYEDYGRVLSMYVGIAVPLKLLVMWRLGLYARLWRYASVHDVEIVSVAVLGSAIVTSTVGIFLLPLLSVVPLRVPLSVVVLDALLGAMAVALPRLLVRIGLRRVRRRFVAEPGQRRALVAGAGAAGAMIVRELLDNPQLRLLPVAMLDDDASKHGRRLHGVPVAGTLDRLDSVAASLHIDEVIIAMPSAPGRRVRDVVSRAHRAGVPTRTVPGMFELLDGRKSVSALRSVQIEDLLRREPVRTDLVRVRELAAGKTVLVTGAGGSIGGELCRQIVRLDPQRIIAVGRGENSIFELLEELRRLAPDARVQPVIADVRDENRMEALFRAARPSTVFHAAAHKHVPLMEANVAEAILNNVHGTAVVADAAWRHGAERFVLISSDKAVRPSSVMGATKRLAEGVVQRYTGDPGRHFVSVRFGNVLGSRGSVIPTFLKQIQAGGPVTITHREMRRYFMTIPEAVQLVLQAGVLAEDGEVFVLDMGDPVRIYDLARDVIRLSGLEEGNDIEILEVGMRPGEKLYEELFFDAENASPTAHPKVLRARSATLALDGPVGLDQLVAMARRGVPVDDLRAAIKLLVPEYTGVPDRPMHATARLSVPEPEPGRRPARALAQTGP</sequence>
<reference evidence="5 6" key="1">
    <citation type="journal article" date="2014" name="Genome Announc.">
        <title>Genome Sequence and Methylome of Soil Bacterium Gemmatirosa kalamazoonensis KBS708T, a Member of the Rarely Cultivated Gemmatimonadetes Phylum.</title>
        <authorList>
            <person name="Debruyn J.M."/>
            <person name="Radosevich M."/>
            <person name="Wommack K.E."/>
            <person name="Polson S.W."/>
            <person name="Hauser L.J."/>
            <person name="Fawaz M.N."/>
            <person name="Korlach J."/>
            <person name="Tsai Y.C."/>
        </authorList>
    </citation>
    <scope>NUCLEOTIDE SEQUENCE [LARGE SCALE GENOMIC DNA]</scope>
    <source>
        <strain evidence="5 6">KBS708</strain>
    </source>
</reference>
<dbReference type="eggNOG" id="COG1086">
    <property type="taxonomic scope" value="Bacteria"/>
</dbReference>
<dbReference type="AlphaFoldDB" id="W0RNJ6"/>
<comment type="similarity">
    <text evidence="1">Belongs to the polysaccharide synthase family.</text>
</comment>
<evidence type="ECO:0000256" key="2">
    <source>
        <dbReference type="SAM" id="MobiDB-lite"/>
    </source>
</evidence>
<dbReference type="RefSeq" id="WP_025412487.1">
    <property type="nucleotide sequence ID" value="NZ_CP007128.1"/>
</dbReference>
<evidence type="ECO:0000259" key="4">
    <source>
        <dbReference type="Pfam" id="PF02719"/>
    </source>
</evidence>
<proteinExistence type="inferred from homology"/>
<keyword evidence="3" id="KW-1133">Transmembrane helix</keyword>